<dbReference type="PANTHER" id="PTHR46268:SF6">
    <property type="entry name" value="UNIVERSAL STRESS PROTEIN UP12"/>
    <property type="match status" value="1"/>
</dbReference>
<dbReference type="InterPro" id="IPR014729">
    <property type="entry name" value="Rossmann-like_a/b/a_fold"/>
</dbReference>
<dbReference type="InterPro" id="IPR006015">
    <property type="entry name" value="Universal_stress_UspA"/>
</dbReference>
<reference evidence="3 4" key="1">
    <citation type="journal article" date="2014" name="Int. J. Syst. Evol. Microbiol.">
        <title>Nocardioides zeae sp. nov., isolated from the stem of Zea mays.</title>
        <authorList>
            <person name="Glaeser S.P."/>
            <person name="McInroy J.A."/>
            <person name="Busse H.J."/>
            <person name="Kampfer P."/>
        </authorList>
    </citation>
    <scope>NUCLEOTIDE SEQUENCE [LARGE SCALE GENOMIC DNA]</scope>
    <source>
        <strain evidence="3 4">JCM 30728</strain>
    </source>
</reference>
<dbReference type="RefSeq" id="WP_163772231.1">
    <property type="nucleotide sequence ID" value="NZ_JAAGXA010000006.1"/>
</dbReference>
<dbReference type="EMBL" id="JAAGXA010000006">
    <property type="protein sequence ID" value="NEN78687.1"/>
    <property type="molecule type" value="Genomic_DNA"/>
</dbReference>
<dbReference type="PRINTS" id="PR01438">
    <property type="entry name" value="UNVRSLSTRESS"/>
</dbReference>
<comment type="similarity">
    <text evidence="1">Belongs to the universal stress protein A family.</text>
</comment>
<dbReference type="SUPFAM" id="SSF52402">
    <property type="entry name" value="Adenine nucleotide alpha hydrolases-like"/>
    <property type="match status" value="1"/>
</dbReference>
<dbReference type="Proteomes" id="UP000468687">
    <property type="component" value="Unassembled WGS sequence"/>
</dbReference>
<feature type="domain" description="UspA" evidence="2">
    <location>
        <begin position="2"/>
        <end position="127"/>
    </location>
</feature>
<dbReference type="AlphaFoldDB" id="A0A6P0HKB4"/>
<dbReference type="InterPro" id="IPR006016">
    <property type="entry name" value="UspA"/>
</dbReference>
<sequence length="130" mass="13521">MTVVLAHSPAPSADTAFRSALEQARMRGTDLVVLNVSSNDALADPKHAADTTLEGYLTEAAAVGVTARVERVLASDAADAVLEAARQHAAALLVVGIRHRSPVGKLLMGSTAQRILLAADCDVLAVKVKR</sequence>
<accession>A0A6P0HKB4</accession>
<gene>
    <name evidence="3" type="ORF">G3T38_10395</name>
</gene>
<dbReference type="PANTHER" id="PTHR46268">
    <property type="entry name" value="STRESS RESPONSE PROTEIN NHAX"/>
    <property type="match status" value="1"/>
</dbReference>
<evidence type="ECO:0000313" key="3">
    <source>
        <dbReference type="EMBL" id="NEN78687.1"/>
    </source>
</evidence>
<organism evidence="3 4">
    <name type="scientific">Nocardioides zeae</name>
    <dbReference type="NCBI Taxonomy" id="1457234"/>
    <lineage>
        <taxon>Bacteria</taxon>
        <taxon>Bacillati</taxon>
        <taxon>Actinomycetota</taxon>
        <taxon>Actinomycetes</taxon>
        <taxon>Propionibacteriales</taxon>
        <taxon>Nocardioidaceae</taxon>
        <taxon>Nocardioides</taxon>
    </lineage>
</organism>
<name>A0A6P0HKB4_9ACTN</name>
<keyword evidence="4" id="KW-1185">Reference proteome</keyword>
<dbReference type="Gene3D" id="3.40.50.620">
    <property type="entry name" value="HUPs"/>
    <property type="match status" value="1"/>
</dbReference>
<dbReference type="CDD" id="cd00293">
    <property type="entry name" value="USP-like"/>
    <property type="match status" value="1"/>
</dbReference>
<evidence type="ECO:0000256" key="1">
    <source>
        <dbReference type="ARBA" id="ARBA00008791"/>
    </source>
</evidence>
<proteinExistence type="inferred from homology"/>
<dbReference type="Pfam" id="PF00582">
    <property type="entry name" value="Usp"/>
    <property type="match status" value="1"/>
</dbReference>
<evidence type="ECO:0000259" key="2">
    <source>
        <dbReference type="Pfam" id="PF00582"/>
    </source>
</evidence>
<evidence type="ECO:0000313" key="4">
    <source>
        <dbReference type="Proteomes" id="UP000468687"/>
    </source>
</evidence>
<protein>
    <submittedName>
        <fullName evidence="3">Universal stress protein</fullName>
    </submittedName>
</protein>
<comment type="caution">
    <text evidence="3">The sequence shown here is derived from an EMBL/GenBank/DDBJ whole genome shotgun (WGS) entry which is preliminary data.</text>
</comment>